<dbReference type="SUPFAM" id="SSF69593">
    <property type="entry name" value="Glycerol-3-phosphate (1)-acyltransferase"/>
    <property type="match status" value="1"/>
</dbReference>
<comment type="caution">
    <text evidence="6">The sequence shown here is derived from an EMBL/GenBank/DDBJ whole genome shotgun (WGS) entry which is preliminary data.</text>
</comment>
<keyword evidence="4" id="KW-1133">Transmembrane helix</keyword>
<dbReference type="Pfam" id="PF16076">
    <property type="entry name" value="Acyltransf_C"/>
    <property type="match status" value="1"/>
</dbReference>
<dbReference type="EMBL" id="JACVVK020000170">
    <property type="protein sequence ID" value="KAK7487002.1"/>
    <property type="molecule type" value="Genomic_DNA"/>
</dbReference>
<organism evidence="6 7">
    <name type="scientific">Batillaria attramentaria</name>
    <dbReference type="NCBI Taxonomy" id="370345"/>
    <lineage>
        <taxon>Eukaryota</taxon>
        <taxon>Metazoa</taxon>
        <taxon>Spiralia</taxon>
        <taxon>Lophotrochozoa</taxon>
        <taxon>Mollusca</taxon>
        <taxon>Gastropoda</taxon>
        <taxon>Caenogastropoda</taxon>
        <taxon>Sorbeoconcha</taxon>
        <taxon>Cerithioidea</taxon>
        <taxon>Batillariidae</taxon>
        <taxon>Batillaria</taxon>
    </lineage>
</organism>
<dbReference type="Proteomes" id="UP001519460">
    <property type="component" value="Unassembled WGS sequence"/>
</dbReference>
<reference evidence="6 7" key="1">
    <citation type="journal article" date="2023" name="Sci. Data">
        <title>Genome assembly of the Korean intertidal mud-creeper Batillaria attramentaria.</title>
        <authorList>
            <person name="Patra A.K."/>
            <person name="Ho P.T."/>
            <person name="Jun S."/>
            <person name="Lee S.J."/>
            <person name="Kim Y."/>
            <person name="Won Y.J."/>
        </authorList>
    </citation>
    <scope>NUCLEOTIDE SEQUENCE [LARGE SCALE GENOMIC DNA]</scope>
    <source>
        <strain evidence="6">Wonlab-2016</strain>
    </source>
</reference>
<dbReference type="PANTHER" id="PTHR10983:SF16">
    <property type="entry name" value="LYSOCARDIOLIPIN ACYLTRANSFERASE 1"/>
    <property type="match status" value="1"/>
</dbReference>
<keyword evidence="7" id="KW-1185">Reference proteome</keyword>
<dbReference type="PANTHER" id="PTHR10983">
    <property type="entry name" value="1-ACYLGLYCEROL-3-PHOSPHATE ACYLTRANSFERASE-RELATED"/>
    <property type="match status" value="1"/>
</dbReference>
<keyword evidence="4" id="KW-0472">Membrane</keyword>
<dbReference type="CDD" id="cd07990">
    <property type="entry name" value="LPLAT_LCLAT1-like"/>
    <property type="match status" value="1"/>
</dbReference>
<feature type="transmembrane region" description="Helical" evidence="4">
    <location>
        <begin position="308"/>
        <end position="327"/>
    </location>
</feature>
<protein>
    <recommendedName>
        <fullName evidence="5">Phospholipid/glycerol acyltransferase domain-containing protein</fullName>
    </recommendedName>
</protein>
<feature type="transmembrane region" description="Helical" evidence="4">
    <location>
        <begin position="45"/>
        <end position="68"/>
    </location>
</feature>
<evidence type="ECO:0000313" key="7">
    <source>
        <dbReference type="Proteomes" id="UP001519460"/>
    </source>
</evidence>
<proteinExistence type="inferred from homology"/>
<name>A0ABD0KJA0_9CAEN</name>
<feature type="transmembrane region" description="Helical" evidence="4">
    <location>
        <begin position="333"/>
        <end position="351"/>
    </location>
</feature>
<evidence type="ECO:0000256" key="2">
    <source>
        <dbReference type="ARBA" id="ARBA00022679"/>
    </source>
</evidence>
<sequence length="363" mass="41658">MKLLKGVAFSLLLFLTCFFGTLVLLTPLIPLALTWTSLGRRMMDLFLWLWFVFAVAMYELLLGIKIVIHGHPGPTTDSTLILCNHRTRLDWLFLMAYQLRCGSLSHYRISLKASLKHIPGPGWAMQCAGFLFLQREWSKDKHWISRALRYFSGSGTHPQFLLFPEGTDFCENGLAKSRSFAEQNGYPIYDYVLHPRTTGFIHFVNEMKENKILDSVLDVTVAYPKDIIHGEADLAKGLAPQEVHFSVENHPVSDLPQSADKLEDWLRDLWRQKEAKLEKYYTDDAKVFSMNGEKPYVSEAKEASVRELLWMVVVFWALFLSVVFYALVVFPLFKWYCVLSAATFVFLGKYYGGVDALLYATCD</sequence>
<comment type="similarity">
    <text evidence="1">Belongs to the 1-acyl-sn-glycerol-3-phosphate acyltransferase family.</text>
</comment>
<dbReference type="AlphaFoldDB" id="A0ABD0KJA0"/>
<dbReference type="Pfam" id="PF01553">
    <property type="entry name" value="Acyltransferase"/>
    <property type="match status" value="1"/>
</dbReference>
<feature type="transmembrane region" description="Helical" evidence="4">
    <location>
        <begin position="7"/>
        <end position="33"/>
    </location>
</feature>
<feature type="domain" description="Phospholipid/glycerol acyltransferase" evidence="5">
    <location>
        <begin position="79"/>
        <end position="201"/>
    </location>
</feature>
<evidence type="ECO:0000256" key="1">
    <source>
        <dbReference type="ARBA" id="ARBA00008655"/>
    </source>
</evidence>
<dbReference type="SMART" id="SM00563">
    <property type="entry name" value="PlsC"/>
    <property type="match status" value="1"/>
</dbReference>
<keyword evidence="3" id="KW-0012">Acyltransferase</keyword>
<dbReference type="InterPro" id="IPR032098">
    <property type="entry name" value="Acyltransf_C"/>
</dbReference>
<evidence type="ECO:0000313" key="6">
    <source>
        <dbReference type="EMBL" id="KAK7487002.1"/>
    </source>
</evidence>
<dbReference type="GO" id="GO:0016746">
    <property type="term" value="F:acyltransferase activity"/>
    <property type="evidence" value="ECO:0007669"/>
    <property type="project" value="UniProtKB-KW"/>
</dbReference>
<keyword evidence="2" id="KW-0808">Transferase</keyword>
<gene>
    <name evidence="6" type="ORF">BaRGS_00021672</name>
</gene>
<accession>A0ABD0KJA0</accession>
<keyword evidence="4" id="KW-0812">Transmembrane</keyword>
<evidence type="ECO:0000256" key="4">
    <source>
        <dbReference type="SAM" id="Phobius"/>
    </source>
</evidence>
<evidence type="ECO:0000259" key="5">
    <source>
        <dbReference type="SMART" id="SM00563"/>
    </source>
</evidence>
<dbReference type="InterPro" id="IPR002123">
    <property type="entry name" value="Plipid/glycerol_acylTrfase"/>
</dbReference>
<evidence type="ECO:0000256" key="3">
    <source>
        <dbReference type="ARBA" id="ARBA00023315"/>
    </source>
</evidence>